<reference evidence="1" key="2">
    <citation type="journal article" date="2021" name="PeerJ">
        <title>Extensive microbial diversity within the chicken gut microbiome revealed by metagenomics and culture.</title>
        <authorList>
            <person name="Gilroy R."/>
            <person name="Ravi A."/>
            <person name="Getino M."/>
            <person name="Pursley I."/>
            <person name="Horton D.L."/>
            <person name="Alikhan N.F."/>
            <person name="Baker D."/>
            <person name="Gharbi K."/>
            <person name="Hall N."/>
            <person name="Watson M."/>
            <person name="Adriaenssens E.M."/>
            <person name="Foster-Nyarko E."/>
            <person name="Jarju S."/>
            <person name="Secka A."/>
            <person name="Antonio M."/>
            <person name="Oren A."/>
            <person name="Chaudhuri R.R."/>
            <person name="La Ragione R."/>
            <person name="Hildebrand F."/>
            <person name="Pallen M.J."/>
        </authorList>
    </citation>
    <scope>NUCLEOTIDE SEQUENCE</scope>
    <source>
        <strain evidence="1">4509</strain>
    </source>
</reference>
<dbReference type="AlphaFoldDB" id="A0A9D1LIU9"/>
<dbReference type="Proteomes" id="UP000824082">
    <property type="component" value="Unassembled WGS sequence"/>
</dbReference>
<evidence type="ECO:0000313" key="1">
    <source>
        <dbReference type="EMBL" id="HIU41215.1"/>
    </source>
</evidence>
<name>A0A9D1LIU9_9FIRM</name>
<sequence length="162" mass="17912">MSTAADLDIVSDDGEYLTLWQTPKHQDTDFFYEIPLEGLTCVDQEGNSVSIDQLSADQLVTLTFTKDLSQQVYEQVLDTQLRYTFTLSQDEVVSLTLQEEPAQPVTQPFGDLTADQLTELAVQTDNFDPPGFTPLSSPALEEMVAQLAAIRAVSQPNPDLQP</sequence>
<comment type="caution">
    <text evidence="1">The sequence shown here is derived from an EMBL/GenBank/DDBJ whole genome shotgun (WGS) entry which is preliminary data.</text>
</comment>
<organism evidence="1 2">
    <name type="scientific">Candidatus Egerieicola faecale</name>
    <dbReference type="NCBI Taxonomy" id="2840774"/>
    <lineage>
        <taxon>Bacteria</taxon>
        <taxon>Bacillati</taxon>
        <taxon>Bacillota</taxon>
        <taxon>Clostridia</taxon>
        <taxon>Eubacteriales</taxon>
        <taxon>Oscillospiraceae</taxon>
        <taxon>Oscillospiraceae incertae sedis</taxon>
        <taxon>Candidatus Egerieicola</taxon>
    </lineage>
</organism>
<evidence type="ECO:0000313" key="2">
    <source>
        <dbReference type="Proteomes" id="UP000824082"/>
    </source>
</evidence>
<reference evidence="1" key="1">
    <citation type="submission" date="2020-10" db="EMBL/GenBank/DDBJ databases">
        <authorList>
            <person name="Gilroy R."/>
        </authorList>
    </citation>
    <scope>NUCLEOTIDE SEQUENCE</scope>
    <source>
        <strain evidence="1">4509</strain>
    </source>
</reference>
<accession>A0A9D1LIU9</accession>
<proteinExistence type="predicted"/>
<dbReference type="EMBL" id="DVMX01000025">
    <property type="protein sequence ID" value="HIU41215.1"/>
    <property type="molecule type" value="Genomic_DNA"/>
</dbReference>
<gene>
    <name evidence="1" type="ORF">IAD19_01525</name>
</gene>
<feature type="non-terminal residue" evidence="1">
    <location>
        <position position="162"/>
    </location>
</feature>
<protein>
    <submittedName>
        <fullName evidence="1">Uncharacterized protein</fullName>
    </submittedName>
</protein>